<dbReference type="STRING" id="754477.Q7C_885"/>
<evidence type="ECO:0000256" key="6">
    <source>
        <dbReference type="ARBA" id="ARBA00022833"/>
    </source>
</evidence>
<dbReference type="Proteomes" id="UP000009145">
    <property type="component" value="Chromosome"/>
</dbReference>
<sequence>MAKSKRIYICRECGAQTPQWAGRCNDCGAWNSLTEEVQAGSSAQAMISRHSGYAGQQQPQVQRLQEVTSEQAVRWSTGLPELDRVLGGGLVTGSVVLIGGDPGIGKSTLLLQAMAMMAATNGLNPLYVSGEESLQQIKLRAERLQLQETPVDLLAETHAEQMIQTATQRQPQVMVIDSIQTVFTELLQSAPGTVAQVRESAAQLVRFAKSSGTTMILVGHVTKQGALAGPRVLEHMVDTVLYFEGDSSTRYRILRAVKNRFGAVNELGVFAMTELGLREVSNPSAIFLSRGEQAVPGSVITVIREGSRPMLVEVQALVDESQLGNPRRVTVGLEQNRLAMLLAILHRHGGITCHDQDVFINVVGGVKLSETGADLAVLAAVISSLRNKALPHDLVLFGEVGLTGEIRPVQGGEERIRDAAKHGFKMAIVPTANAPKKPIKEMQVKPVQHLSAAIEMLRSSWL</sequence>
<keyword evidence="6 13" id="KW-0862">Zinc</keyword>
<keyword evidence="5" id="KW-0378">Hydrolase</keyword>
<dbReference type="GO" id="GO:0140664">
    <property type="term" value="F:ATP-dependent DNA damage sensor activity"/>
    <property type="evidence" value="ECO:0007669"/>
    <property type="project" value="InterPro"/>
</dbReference>
<dbReference type="GO" id="GO:0016787">
    <property type="term" value="F:hydrolase activity"/>
    <property type="evidence" value="ECO:0007669"/>
    <property type="project" value="UniProtKB-KW"/>
</dbReference>
<dbReference type="eggNOG" id="COG1066">
    <property type="taxonomic scope" value="Bacteria"/>
</dbReference>
<dbReference type="PANTHER" id="PTHR32472">
    <property type="entry name" value="DNA REPAIR PROTEIN RADA"/>
    <property type="match status" value="1"/>
</dbReference>
<feature type="binding site" evidence="11">
    <location>
        <begin position="100"/>
        <end position="107"/>
    </location>
    <ligand>
        <name>ATP</name>
        <dbReference type="ChEBI" id="CHEBI:30616"/>
    </ligand>
</feature>
<keyword evidence="1 11" id="KW-0479">Metal-binding</keyword>
<feature type="region of interest" description="Lon-protease-like" evidence="11">
    <location>
        <begin position="357"/>
        <end position="462"/>
    </location>
</feature>
<dbReference type="Pfam" id="PF13541">
    <property type="entry name" value="ChlI"/>
    <property type="match status" value="1"/>
</dbReference>
<dbReference type="Gene3D" id="3.30.230.10">
    <property type="match status" value="1"/>
</dbReference>
<dbReference type="GO" id="GO:0003684">
    <property type="term" value="F:damaged DNA binding"/>
    <property type="evidence" value="ECO:0007669"/>
    <property type="project" value="InterPro"/>
</dbReference>
<dbReference type="HAMAP" id="MF_01498">
    <property type="entry name" value="RadA_bact"/>
    <property type="match status" value="1"/>
</dbReference>
<evidence type="ECO:0000256" key="13">
    <source>
        <dbReference type="RuleBase" id="RU003555"/>
    </source>
</evidence>
<name>I1YGL1_METFJ</name>
<dbReference type="Pfam" id="PF13481">
    <property type="entry name" value="AAA_25"/>
    <property type="match status" value="1"/>
</dbReference>
<evidence type="ECO:0000256" key="8">
    <source>
        <dbReference type="ARBA" id="ARBA00023016"/>
    </source>
</evidence>
<dbReference type="Pfam" id="PF18073">
    <property type="entry name" value="Zn_ribbon_LapB"/>
    <property type="match status" value="1"/>
</dbReference>
<proteinExistence type="inferred from homology"/>
<dbReference type="SUPFAM" id="SSF54211">
    <property type="entry name" value="Ribosomal protein S5 domain 2-like"/>
    <property type="match status" value="1"/>
</dbReference>
<evidence type="ECO:0000259" key="14">
    <source>
        <dbReference type="PROSITE" id="PS50162"/>
    </source>
</evidence>
<feature type="short sequence motif" description="RadA KNRFG motif" evidence="11">
    <location>
        <begin position="258"/>
        <end position="262"/>
    </location>
</feature>
<evidence type="ECO:0000256" key="2">
    <source>
        <dbReference type="ARBA" id="ARBA00022741"/>
    </source>
</evidence>
<gene>
    <name evidence="11" type="primary">radA</name>
    <name evidence="15" type="ordered locus">Q7C_885</name>
</gene>
<protein>
    <recommendedName>
        <fullName evidence="11 12">DNA repair protein RadA</fullName>
    </recommendedName>
</protein>
<keyword evidence="16" id="KW-1185">Reference proteome</keyword>
<dbReference type="FunFam" id="3.30.230.10:FF:000011">
    <property type="entry name" value="DNA repair protein RadA"/>
    <property type="match status" value="1"/>
</dbReference>
<organism evidence="15 16">
    <name type="scientific">Methylophaga frappieri (strain ATCC BAA-2434 / DSM 25690 / JAM7)</name>
    <dbReference type="NCBI Taxonomy" id="754477"/>
    <lineage>
        <taxon>Bacteria</taxon>
        <taxon>Pseudomonadati</taxon>
        <taxon>Pseudomonadota</taxon>
        <taxon>Gammaproteobacteria</taxon>
        <taxon>Thiotrichales</taxon>
        <taxon>Piscirickettsiaceae</taxon>
        <taxon>Methylophaga</taxon>
    </lineage>
</organism>
<dbReference type="GO" id="GO:0005829">
    <property type="term" value="C:cytosol"/>
    <property type="evidence" value="ECO:0007669"/>
    <property type="project" value="TreeGrafter"/>
</dbReference>
<comment type="similarity">
    <text evidence="11 13">Belongs to the RecA family. RadA subfamily.</text>
</comment>
<evidence type="ECO:0000256" key="12">
    <source>
        <dbReference type="NCBIfam" id="TIGR00416"/>
    </source>
</evidence>
<feature type="domain" description="RecA family profile 1" evidence="14">
    <location>
        <begin position="71"/>
        <end position="221"/>
    </location>
</feature>
<evidence type="ECO:0000256" key="3">
    <source>
        <dbReference type="ARBA" id="ARBA00022763"/>
    </source>
</evidence>
<keyword evidence="8 11" id="KW-0346">Stress response</keyword>
<comment type="domain">
    <text evidence="11">The middle region has homology to RecA with ATPase motifs including the RadA KNRFG motif, while the C-terminus is homologous to Lon protease.</text>
</comment>
<keyword evidence="9 11" id="KW-0238">DNA-binding</keyword>
<dbReference type="PATRIC" id="fig|754477.3.peg.874"/>
<dbReference type="PRINTS" id="PR01874">
    <property type="entry name" value="DNAREPAIRADA"/>
</dbReference>
<keyword evidence="7 11" id="KW-0067">ATP-binding</keyword>
<evidence type="ECO:0000313" key="16">
    <source>
        <dbReference type="Proteomes" id="UP000009145"/>
    </source>
</evidence>
<dbReference type="OrthoDB" id="9803906at2"/>
<dbReference type="PANTHER" id="PTHR32472:SF10">
    <property type="entry name" value="DNA REPAIR PROTEIN RADA-LIKE PROTEIN"/>
    <property type="match status" value="1"/>
</dbReference>
<dbReference type="InterPro" id="IPR003593">
    <property type="entry name" value="AAA+_ATPase"/>
</dbReference>
<dbReference type="RefSeq" id="WP_014703475.1">
    <property type="nucleotide sequence ID" value="NC_017856.1"/>
</dbReference>
<evidence type="ECO:0000256" key="9">
    <source>
        <dbReference type="ARBA" id="ARBA00023125"/>
    </source>
</evidence>
<dbReference type="GO" id="GO:0005524">
    <property type="term" value="F:ATP binding"/>
    <property type="evidence" value="ECO:0007669"/>
    <property type="project" value="UniProtKB-UniRule"/>
</dbReference>
<dbReference type="CDD" id="cd01121">
    <property type="entry name" value="RadA_SMS_N"/>
    <property type="match status" value="1"/>
</dbReference>
<keyword evidence="10 11" id="KW-0234">DNA repair</keyword>
<dbReference type="Gene3D" id="3.40.50.300">
    <property type="entry name" value="P-loop containing nucleotide triphosphate hydrolases"/>
    <property type="match status" value="1"/>
</dbReference>
<dbReference type="InterPro" id="IPR014721">
    <property type="entry name" value="Ribsml_uS5_D2-typ_fold_subgr"/>
</dbReference>
<dbReference type="SMART" id="SM00382">
    <property type="entry name" value="AAA"/>
    <property type="match status" value="1"/>
</dbReference>
<evidence type="ECO:0000256" key="11">
    <source>
        <dbReference type="HAMAP-Rule" id="MF_01498"/>
    </source>
</evidence>
<comment type="function">
    <text evidence="13">DNA-dependent ATPase involved in processing of recombination intermediates, plays a role in repairing DNA breaks. Stimulates the branch migration of RecA-mediated strand transfer reactions, allowing the 3' invading strand to extend heteroduplex DNA faster. Binds ssDNA in the presence of ADP but not other nucleotides, has ATPase activity that is stimulated by ssDNA and various branched DNA structures, but inhibited by SSB. Does not have RecA's homology-searching function.</text>
</comment>
<reference evidence="15 16" key="1">
    <citation type="journal article" date="2012" name="J. Bacteriol.">
        <title>Complete genome sequences of Methylophaga sp. strain JAM1 and Methylophaga sp. strain JAM7.</title>
        <authorList>
            <person name="Villeneuve C."/>
            <person name="Martineau C."/>
            <person name="Mauffrey F."/>
            <person name="Villemur R."/>
        </authorList>
    </citation>
    <scope>NUCLEOTIDE SEQUENCE [LARGE SCALE GENOMIC DNA]</scope>
    <source>
        <strain evidence="15 16">JAM7</strain>
    </source>
</reference>
<dbReference type="InterPro" id="IPR020568">
    <property type="entry name" value="Ribosomal_Su5_D2-typ_SF"/>
</dbReference>
<comment type="function">
    <text evidence="11">Plays a role in repairing double-strand DNA breaks, probably involving stabilizing or processing branched DNA or blocked replication forks.</text>
</comment>
<keyword evidence="4 13" id="KW-0863">Zinc-finger</keyword>
<dbReference type="NCBIfam" id="TIGR00416">
    <property type="entry name" value="sms"/>
    <property type="match status" value="1"/>
</dbReference>
<dbReference type="EMBL" id="CP003380">
    <property type="protein sequence ID" value="AFJ02054.1"/>
    <property type="molecule type" value="Genomic_DNA"/>
</dbReference>
<dbReference type="KEGG" id="mec:Q7C_885"/>
<dbReference type="AlphaFoldDB" id="I1YGL1"/>
<evidence type="ECO:0000313" key="15">
    <source>
        <dbReference type="EMBL" id="AFJ02054.1"/>
    </source>
</evidence>
<evidence type="ECO:0000256" key="4">
    <source>
        <dbReference type="ARBA" id="ARBA00022771"/>
    </source>
</evidence>
<dbReference type="HOGENOM" id="CLU_018264_0_1_6"/>
<dbReference type="FunFam" id="3.40.50.300:FF:000050">
    <property type="entry name" value="DNA repair protein RadA"/>
    <property type="match status" value="1"/>
</dbReference>
<evidence type="ECO:0000256" key="10">
    <source>
        <dbReference type="ARBA" id="ARBA00023204"/>
    </source>
</evidence>
<dbReference type="InterPro" id="IPR004504">
    <property type="entry name" value="DNA_repair_RadA"/>
</dbReference>
<dbReference type="InterPro" id="IPR027417">
    <property type="entry name" value="P-loop_NTPase"/>
</dbReference>
<dbReference type="GO" id="GO:0000725">
    <property type="term" value="P:recombinational repair"/>
    <property type="evidence" value="ECO:0007669"/>
    <property type="project" value="UniProtKB-UniRule"/>
</dbReference>
<dbReference type="InterPro" id="IPR020588">
    <property type="entry name" value="RecA_ATP-bd"/>
</dbReference>
<dbReference type="InterPro" id="IPR041166">
    <property type="entry name" value="Rubredoxin_2"/>
</dbReference>
<evidence type="ECO:0000256" key="5">
    <source>
        <dbReference type="ARBA" id="ARBA00022801"/>
    </source>
</evidence>
<evidence type="ECO:0000256" key="7">
    <source>
        <dbReference type="ARBA" id="ARBA00022840"/>
    </source>
</evidence>
<keyword evidence="3 11" id="KW-0227">DNA damage</keyword>
<dbReference type="SUPFAM" id="SSF52540">
    <property type="entry name" value="P-loop containing nucleoside triphosphate hydrolases"/>
    <property type="match status" value="1"/>
</dbReference>
<keyword evidence="2 11" id="KW-0547">Nucleotide-binding</keyword>
<evidence type="ECO:0000256" key="1">
    <source>
        <dbReference type="ARBA" id="ARBA00022723"/>
    </source>
</evidence>
<accession>I1YGL1</accession>
<dbReference type="GO" id="GO:0008270">
    <property type="term" value="F:zinc ion binding"/>
    <property type="evidence" value="ECO:0007669"/>
    <property type="project" value="UniProtKB-KW"/>
</dbReference>
<dbReference type="PROSITE" id="PS50162">
    <property type="entry name" value="RECA_2"/>
    <property type="match status" value="1"/>
</dbReference>